<accession>W2TVE1</accession>
<dbReference type="KEGG" id="nai:NECAME_16496"/>
<evidence type="ECO:0000313" key="2">
    <source>
        <dbReference type="EMBL" id="ETN86070.1"/>
    </source>
</evidence>
<sequence>MPLPPVKLPPRCLTHAHRRVYPPETNPVDGKGYSYARGLTRRYGYDHSSNHFRPHESRTLGSGDSDKHLDDLLPEYLRPPKDPFEDEPRFADSTTLPNYLGNPNSIYRLRPHKSGSYGSSETSTGSTLIKHSFMYSSVKTSNATQSILLQLILPRLHLFLKITSRLRREHDIIGKE</sequence>
<dbReference type="Proteomes" id="UP000053676">
    <property type="component" value="Unassembled WGS sequence"/>
</dbReference>
<name>W2TVE1_NECAM</name>
<evidence type="ECO:0000313" key="3">
    <source>
        <dbReference type="Proteomes" id="UP000053676"/>
    </source>
</evidence>
<reference evidence="3" key="1">
    <citation type="journal article" date="2014" name="Nat. Genet.">
        <title>Genome of the human hookworm Necator americanus.</title>
        <authorList>
            <person name="Tang Y.T."/>
            <person name="Gao X."/>
            <person name="Rosa B.A."/>
            <person name="Abubucker S."/>
            <person name="Hallsworth-Pepin K."/>
            <person name="Martin J."/>
            <person name="Tyagi R."/>
            <person name="Heizer E."/>
            <person name="Zhang X."/>
            <person name="Bhonagiri-Palsikar V."/>
            <person name="Minx P."/>
            <person name="Warren W.C."/>
            <person name="Wang Q."/>
            <person name="Zhan B."/>
            <person name="Hotez P.J."/>
            <person name="Sternberg P.W."/>
            <person name="Dougall A."/>
            <person name="Gaze S.T."/>
            <person name="Mulvenna J."/>
            <person name="Sotillo J."/>
            <person name="Ranganathan S."/>
            <person name="Rabelo E.M."/>
            <person name="Wilson R.K."/>
            <person name="Felgner P.L."/>
            <person name="Bethony J."/>
            <person name="Hawdon J.M."/>
            <person name="Gasser R.B."/>
            <person name="Loukas A."/>
            <person name="Mitreva M."/>
        </authorList>
    </citation>
    <scope>NUCLEOTIDE SEQUENCE [LARGE SCALE GENOMIC DNA]</scope>
</reference>
<feature type="region of interest" description="Disordered" evidence="1">
    <location>
        <begin position="46"/>
        <end position="73"/>
    </location>
</feature>
<proteinExistence type="predicted"/>
<dbReference type="AlphaFoldDB" id="W2TVE1"/>
<evidence type="ECO:0000256" key="1">
    <source>
        <dbReference type="SAM" id="MobiDB-lite"/>
    </source>
</evidence>
<keyword evidence="3" id="KW-1185">Reference proteome</keyword>
<feature type="compositionally biased region" description="Basic and acidic residues" evidence="1">
    <location>
        <begin position="46"/>
        <end position="71"/>
    </location>
</feature>
<organism evidence="2 3">
    <name type="scientific">Necator americanus</name>
    <name type="common">Human hookworm</name>
    <dbReference type="NCBI Taxonomy" id="51031"/>
    <lineage>
        <taxon>Eukaryota</taxon>
        <taxon>Metazoa</taxon>
        <taxon>Ecdysozoa</taxon>
        <taxon>Nematoda</taxon>
        <taxon>Chromadorea</taxon>
        <taxon>Rhabditida</taxon>
        <taxon>Rhabditina</taxon>
        <taxon>Rhabditomorpha</taxon>
        <taxon>Strongyloidea</taxon>
        <taxon>Ancylostomatidae</taxon>
        <taxon>Bunostominae</taxon>
        <taxon>Necator</taxon>
    </lineage>
</organism>
<protein>
    <submittedName>
        <fullName evidence="2">Uncharacterized protein</fullName>
    </submittedName>
</protein>
<dbReference type="EMBL" id="KI657608">
    <property type="protein sequence ID" value="ETN86070.1"/>
    <property type="molecule type" value="Genomic_DNA"/>
</dbReference>
<gene>
    <name evidence="2" type="ORF">NECAME_16496</name>
</gene>
<dbReference type="OrthoDB" id="5854593at2759"/>